<dbReference type="PANTHER" id="PTHR42883">
    <property type="entry name" value="GLUCOSE-1-PHOSPHATE THYMIDYLTRANSFERASE"/>
    <property type="match status" value="1"/>
</dbReference>
<gene>
    <name evidence="2" type="ORF">IM697_37665</name>
</gene>
<dbReference type="CDD" id="cd04189">
    <property type="entry name" value="G1P_TT_long"/>
    <property type="match status" value="1"/>
</dbReference>
<dbReference type="Gene3D" id="3.90.550.10">
    <property type="entry name" value="Spore Coat Polysaccharide Biosynthesis Protein SpsA, Chain A"/>
    <property type="match status" value="1"/>
</dbReference>
<dbReference type="EMBL" id="CP063373">
    <property type="protein sequence ID" value="QOV35720.1"/>
    <property type="molecule type" value="Genomic_DNA"/>
</dbReference>
<proteinExistence type="predicted"/>
<protein>
    <submittedName>
        <fullName evidence="2">Glucose-1-phosphate thymidylyltransferase</fullName>
        <ecNumber evidence="2">2.7.7.24</ecNumber>
    </submittedName>
</protein>
<keyword evidence="2" id="KW-0548">Nucleotidyltransferase</keyword>
<keyword evidence="2" id="KW-0808">Transferase</keyword>
<dbReference type="RefSeq" id="WP_194040958.1">
    <property type="nucleotide sequence ID" value="NZ_CP063373.1"/>
</dbReference>
<dbReference type="GO" id="GO:0008879">
    <property type="term" value="F:glucose-1-phosphate thymidylyltransferase activity"/>
    <property type="evidence" value="ECO:0007669"/>
    <property type="project" value="UniProtKB-EC"/>
</dbReference>
<name>A0A7M2SHB6_9ACTN</name>
<reference evidence="2 3" key="1">
    <citation type="submission" date="2020-10" db="EMBL/GenBank/DDBJ databases">
        <title>Streptomyces ferrugineus complate genome analysis.</title>
        <authorList>
            <person name="Anwar N."/>
        </authorList>
    </citation>
    <scope>NUCLEOTIDE SEQUENCE [LARGE SCALE GENOMIC DNA]</scope>
    <source>
        <strain evidence="2 3">CCTCC AA2014009</strain>
    </source>
</reference>
<keyword evidence="3" id="KW-1185">Reference proteome</keyword>
<evidence type="ECO:0000259" key="1">
    <source>
        <dbReference type="Pfam" id="PF00483"/>
    </source>
</evidence>
<dbReference type="InterPro" id="IPR029044">
    <property type="entry name" value="Nucleotide-diphossugar_trans"/>
</dbReference>
<dbReference type="Pfam" id="PF00483">
    <property type="entry name" value="NTP_transferase"/>
    <property type="match status" value="1"/>
</dbReference>
<dbReference type="EC" id="2.7.7.24" evidence="2"/>
<dbReference type="KEGG" id="sfeu:IM697_37665"/>
<dbReference type="InterPro" id="IPR005908">
    <property type="entry name" value="G1P_thy_trans_l"/>
</dbReference>
<dbReference type="InterPro" id="IPR005835">
    <property type="entry name" value="NTP_transferase_dom"/>
</dbReference>
<evidence type="ECO:0000313" key="2">
    <source>
        <dbReference type="EMBL" id="QOV35720.1"/>
    </source>
</evidence>
<dbReference type="AlphaFoldDB" id="A0A7M2SHB6"/>
<dbReference type="NCBIfam" id="TIGR01208">
    <property type="entry name" value="rmlA_long"/>
    <property type="match status" value="1"/>
</dbReference>
<accession>A0A7M2SHB6</accession>
<evidence type="ECO:0000313" key="3">
    <source>
        <dbReference type="Proteomes" id="UP000594205"/>
    </source>
</evidence>
<dbReference type="Proteomes" id="UP000594205">
    <property type="component" value="Chromosome"/>
</dbReference>
<feature type="domain" description="Nucleotidyl transferase" evidence="1">
    <location>
        <begin position="2"/>
        <end position="235"/>
    </location>
</feature>
<dbReference type="Gene3D" id="2.160.10.10">
    <property type="entry name" value="Hexapeptide repeat proteins"/>
    <property type="match status" value="1"/>
</dbReference>
<sequence length="352" mass="36852">MKALVLCGGSGTRLRPLSHTMPKQLIPVAGRPVLVHVLENLRELGIEEIGVIVGDWREAIEAVLGDGSAFGARVTYIPQEAPLGLAHCVLIAREFLGEDDFVLYLGDTVLTEGVAGVAREFAAAPTAARIVVQKVADPRAFGVVETDLDGRVTRLVEKPRHPATDLAAVGVYFFTPAIHEAVAAVPPSARGEREITDAVQWLVDAGHEVRASVHSGFWRDTGRVGDLLDCNRELLNGLRRRLAGRADDASEIIGEVVIEEGAVVERSRVTGPVVIGAGAVVRDSHIGPHTAIGAGCVVEAAGIADAILLPGTGIRHVGGVHGSVLARESAAGPAVPRLRLAAGRPEWVGAAA</sequence>
<dbReference type="PANTHER" id="PTHR42883:SF2">
    <property type="entry name" value="THYMIDYLYLTRANSFERASE"/>
    <property type="match status" value="1"/>
</dbReference>
<dbReference type="SUPFAM" id="SSF53448">
    <property type="entry name" value="Nucleotide-diphospho-sugar transferases"/>
    <property type="match status" value="1"/>
</dbReference>
<organism evidence="2 3">
    <name type="scientific">Streptomyces ferrugineus</name>
    <dbReference type="NCBI Taxonomy" id="1413221"/>
    <lineage>
        <taxon>Bacteria</taxon>
        <taxon>Bacillati</taxon>
        <taxon>Actinomycetota</taxon>
        <taxon>Actinomycetes</taxon>
        <taxon>Kitasatosporales</taxon>
        <taxon>Streptomycetaceae</taxon>
        <taxon>Streptomyces</taxon>
    </lineage>
</organism>